<feature type="transmembrane region" description="Helical" evidence="1">
    <location>
        <begin position="269"/>
        <end position="301"/>
    </location>
</feature>
<organism evidence="2 3">
    <name type="scientific">Mycoplasmopsis fermentans (strain ATCC 19989 / NBRC 14854 / NCTC 10117 / PG18)</name>
    <name type="common">Mycoplasma fermentans</name>
    <dbReference type="NCBI Taxonomy" id="496833"/>
    <lineage>
        <taxon>Bacteria</taxon>
        <taxon>Bacillati</taxon>
        <taxon>Mycoplasmatota</taxon>
        <taxon>Mycoplasmoidales</taxon>
        <taxon>Metamycoplasmataceae</taxon>
        <taxon>Mycoplasmopsis</taxon>
    </lineage>
</organism>
<dbReference type="EMBL" id="AP009608">
    <property type="protein sequence ID" value="BAH70139.1"/>
    <property type="molecule type" value="Genomic_DNA"/>
</dbReference>
<keyword evidence="3" id="KW-1185">Reference proteome</keyword>
<evidence type="ECO:0000313" key="3">
    <source>
        <dbReference type="Proteomes" id="UP000006810"/>
    </source>
</evidence>
<dbReference type="KEGG" id="mfp:MBIO_0874"/>
<keyword evidence="1" id="KW-1133">Transmembrane helix</keyword>
<dbReference type="Gene3D" id="1.10.1760.20">
    <property type="match status" value="1"/>
</dbReference>
<feature type="transmembrane region" description="Helical" evidence="1">
    <location>
        <begin position="116"/>
        <end position="136"/>
    </location>
</feature>
<dbReference type="AlphaFoldDB" id="C4XG67"/>
<evidence type="ECO:0000313" key="2">
    <source>
        <dbReference type="EMBL" id="BAH70139.1"/>
    </source>
</evidence>
<dbReference type="Proteomes" id="UP000006810">
    <property type="component" value="Chromosome"/>
</dbReference>
<keyword evidence="1" id="KW-0812">Transmembrane</keyword>
<dbReference type="PATRIC" id="fig|496833.3.peg.469"/>
<sequence length="314" mass="36671">MIQNMQKNENFTNNIAANEDDKSFNELSFGKKFKQHFAKSFRLSVLDIALAGILLAIHFVVAIISKFTILKIIPLETDAIFFILYGIFFGPLKGSLISFLADTFMMLLTGTIGTWYYLYALIPIGICILSSFYYFFYRASFLFRIIFPIIVISVGFALLLYVVINSGNDKGYHIKGIKKLKYLPKNAVLWMLLIYFNFSVIAFIFIIFQLLFAKNKKVKKRWFDYLFVFSIIIFIMIIFRWLIGPYVYINYYNYLYAGRKSLNYTGEHYYLITIPILLKSLITIPIYSIIMNPIFSVAILLKEKFVEKNSKISY</sequence>
<reference evidence="2 3" key="1">
    <citation type="journal article" date="2009" name="Curr. Microbiol.">
        <title>Molecular cloning and expression of a novel cholinephosphotransferase involved in glycoglycerophospholipid biosynthesis of Mycoplasma fermentans.</title>
        <authorList>
            <person name="Ishida N."/>
            <person name="Irikura D."/>
            <person name="Matsuda K."/>
            <person name="Sato S."/>
            <person name="Asano K."/>
        </authorList>
    </citation>
    <scope>NUCLEOTIDE SEQUENCE [LARGE SCALE GENOMIC DNA]</scope>
    <source>
        <strain evidence="3">ATCC 19989 / NBRC 14854 / NCTC 10117 / PG18</strain>
    </source>
</reference>
<accession>C4XG67</accession>
<dbReference type="eggNOG" id="ENOG5030MMT">
    <property type="taxonomic scope" value="Bacteria"/>
</dbReference>
<gene>
    <name evidence="2" type="ordered locus">MBIO_0874</name>
</gene>
<feature type="transmembrane region" description="Helical" evidence="1">
    <location>
        <begin position="48"/>
        <end position="67"/>
    </location>
</feature>
<keyword evidence="1" id="KW-0472">Membrane</keyword>
<evidence type="ECO:0000256" key="1">
    <source>
        <dbReference type="SAM" id="Phobius"/>
    </source>
</evidence>
<protein>
    <recommendedName>
        <fullName evidence="4">ECF transporter S component</fullName>
    </recommendedName>
</protein>
<dbReference type="HOGENOM" id="CLU_084455_0_0_14"/>
<evidence type="ECO:0008006" key="4">
    <source>
        <dbReference type="Google" id="ProtNLM"/>
    </source>
</evidence>
<feature type="transmembrane region" description="Helical" evidence="1">
    <location>
        <begin position="141"/>
        <end position="164"/>
    </location>
</feature>
<proteinExistence type="predicted"/>
<name>C4XG67_MYCFP</name>
<feature type="transmembrane region" description="Helical" evidence="1">
    <location>
        <begin position="79"/>
        <end position="101"/>
    </location>
</feature>
<feature type="transmembrane region" description="Helical" evidence="1">
    <location>
        <begin position="188"/>
        <end position="213"/>
    </location>
</feature>
<feature type="transmembrane region" description="Helical" evidence="1">
    <location>
        <begin position="225"/>
        <end position="249"/>
    </location>
</feature>